<dbReference type="PANTHER" id="PTHR33361">
    <property type="entry name" value="GLR0591 PROTEIN"/>
    <property type="match status" value="1"/>
</dbReference>
<evidence type="ECO:0000313" key="2">
    <source>
        <dbReference type="EMBL" id="MBB4658715.1"/>
    </source>
</evidence>
<keyword evidence="1" id="KW-0732">Signal</keyword>
<dbReference type="AlphaFoldDB" id="A0A840I307"/>
<dbReference type="Proteomes" id="UP000563524">
    <property type="component" value="Unassembled WGS sequence"/>
</dbReference>
<sequence length="602" mass="67941">MRRNLLLAACALALFPAAVPFAAAATVQAAAQTEDARLVAFLDEKFEERVARSPEYQTYLGRKTSLDRWDDRGPEAEDRERALLERQLEELRTGFDRGALSAEGQLNYDLFAYTLENDLRLDQFRMQRFPLSQFRGIHSNIPVFLANYHRVDSVSDAESYIARVAAVPEVLGQAADQLQARLDAGYPLPEFSYPLIEEGARNVADGSAVRADFEKKVEALDASEEEKNRLLTTFESAISAPYAAGYAQFADRVGEMIGSEVIDGDYGIGVRENGEAYYNALLHNYTTTDMTAEEVHGLGLTEVQRIHEEMREIMEEVGFDGDLSDFFAFMREDPQFFLPNTDEGREAYLEQARGYVDGMRERLPDLFGKLPEAPLEVRRVEPFRERAAGKAFYNQPAEDGSRPGIFYANLADMANMPTYQLEALVYHEGIPGHHMQRAIQIEMEGLPKFRQFGGYTAFTEGWGLYSELVPKEIGFYDDPYSDFGRLAMELWRAARLVVDTGFHAKGWEMQEAIDYLQENTPNPEGDTIKAIERYIVYPGQATSYKIGMLKLIELREDAKARLGDRFDIRAFHDFVLTGGPLPLSVLEARVDGWVNAQRADGD</sequence>
<keyword evidence="3" id="KW-1185">Reference proteome</keyword>
<proteinExistence type="predicted"/>
<organism evidence="2 3">
    <name type="scientific">Parvularcula dongshanensis</name>
    <dbReference type="NCBI Taxonomy" id="1173995"/>
    <lineage>
        <taxon>Bacteria</taxon>
        <taxon>Pseudomonadati</taxon>
        <taxon>Pseudomonadota</taxon>
        <taxon>Alphaproteobacteria</taxon>
        <taxon>Parvularculales</taxon>
        <taxon>Parvularculaceae</taxon>
        <taxon>Parvularcula</taxon>
    </lineage>
</organism>
<feature type="signal peptide" evidence="1">
    <location>
        <begin position="1"/>
        <end position="24"/>
    </location>
</feature>
<dbReference type="RefSeq" id="WP_183816899.1">
    <property type="nucleotide sequence ID" value="NZ_JACHOB010000002.1"/>
</dbReference>
<evidence type="ECO:0000256" key="1">
    <source>
        <dbReference type="SAM" id="SignalP"/>
    </source>
</evidence>
<gene>
    <name evidence="2" type="ORF">GGQ59_001229</name>
</gene>
<dbReference type="PANTHER" id="PTHR33361:SF16">
    <property type="entry name" value="DUF885 DOMAIN-CONTAINING PROTEIN"/>
    <property type="match status" value="1"/>
</dbReference>
<name>A0A840I307_9PROT</name>
<reference evidence="2 3" key="1">
    <citation type="submission" date="2020-08" db="EMBL/GenBank/DDBJ databases">
        <title>Genomic Encyclopedia of Type Strains, Phase IV (KMG-IV): sequencing the most valuable type-strain genomes for metagenomic binning, comparative biology and taxonomic classification.</title>
        <authorList>
            <person name="Goeker M."/>
        </authorList>
    </citation>
    <scope>NUCLEOTIDE SEQUENCE [LARGE SCALE GENOMIC DNA]</scope>
    <source>
        <strain evidence="2 3">DSM 102850</strain>
    </source>
</reference>
<dbReference type="EMBL" id="JACHOB010000002">
    <property type="protein sequence ID" value="MBB4658715.1"/>
    <property type="molecule type" value="Genomic_DNA"/>
</dbReference>
<accession>A0A840I307</accession>
<evidence type="ECO:0000313" key="3">
    <source>
        <dbReference type="Proteomes" id="UP000563524"/>
    </source>
</evidence>
<dbReference type="Pfam" id="PF05960">
    <property type="entry name" value="DUF885"/>
    <property type="match status" value="1"/>
</dbReference>
<feature type="chain" id="PRO_5032884173" evidence="1">
    <location>
        <begin position="25"/>
        <end position="602"/>
    </location>
</feature>
<protein>
    <submittedName>
        <fullName evidence="2">Uncharacterized protein (DUF885 family)</fullName>
    </submittedName>
</protein>
<dbReference type="InterPro" id="IPR010281">
    <property type="entry name" value="DUF885"/>
</dbReference>
<comment type="caution">
    <text evidence="2">The sequence shown here is derived from an EMBL/GenBank/DDBJ whole genome shotgun (WGS) entry which is preliminary data.</text>
</comment>